<sequence length="91" mass="9391">MDDGSSPSADSKKSLMQPEVGIKALEMRKEDKTAEPGSSETMMIAVSTPMGSAAGTTSALDPQLRQPVAAKASPGIENPMLTSTLLLQSLA</sequence>
<dbReference type="Proteomes" id="UP000290572">
    <property type="component" value="Unassembled WGS sequence"/>
</dbReference>
<evidence type="ECO:0000313" key="2">
    <source>
        <dbReference type="EMBL" id="RXN04452.1"/>
    </source>
</evidence>
<protein>
    <submittedName>
        <fullName evidence="2">Uncharacterized protein</fullName>
    </submittedName>
</protein>
<accession>A0A498L8A2</accession>
<reference evidence="2 3" key="1">
    <citation type="submission" date="2018-03" db="EMBL/GenBank/DDBJ databases">
        <title>Draft genome sequence of Rohu Carp (Labeo rohita).</title>
        <authorList>
            <person name="Das P."/>
            <person name="Kushwaha B."/>
            <person name="Joshi C.G."/>
            <person name="Kumar D."/>
            <person name="Nagpure N.S."/>
            <person name="Sahoo L."/>
            <person name="Das S.P."/>
            <person name="Bit A."/>
            <person name="Patnaik S."/>
            <person name="Meher P.K."/>
            <person name="Jayasankar P."/>
            <person name="Koringa P.G."/>
            <person name="Patel N.V."/>
            <person name="Hinsu A.T."/>
            <person name="Kumar R."/>
            <person name="Pandey M."/>
            <person name="Agarwal S."/>
            <person name="Srivastava S."/>
            <person name="Singh M."/>
            <person name="Iquebal M.A."/>
            <person name="Jaiswal S."/>
            <person name="Angadi U.B."/>
            <person name="Kumar N."/>
            <person name="Raza M."/>
            <person name="Shah T.M."/>
            <person name="Rai A."/>
            <person name="Jena J.K."/>
        </authorList>
    </citation>
    <scope>NUCLEOTIDE SEQUENCE [LARGE SCALE GENOMIC DNA]</scope>
    <source>
        <strain evidence="2">DASCIFA01</strain>
        <tissue evidence="2">Testis</tissue>
    </source>
</reference>
<name>A0A498L8A2_LABRO</name>
<keyword evidence="3" id="KW-1185">Reference proteome</keyword>
<dbReference type="AlphaFoldDB" id="A0A498L8A2"/>
<evidence type="ECO:0000313" key="3">
    <source>
        <dbReference type="Proteomes" id="UP000290572"/>
    </source>
</evidence>
<evidence type="ECO:0000256" key="1">
    <source>
        <dbReference type="SAM" id="MobiDB-lite"/>
    </source>
</evidence>
<gene>
    <name evidence="2" type="ORF">ROHU_012943</name>
</gene>
<feature type="region of interest" description="Disordered" evidence="1">
    <location>
        <begin position="1"/>
        <end position="41"/>
    </location>
</feature>
<comment type="caution">
    <text evidence="2">The sequence shown here is derived from an EMBL/GenBank/DDBJ whole genome shotgun (WGS) entry which is preliminary data.</text>
</comment>
<organism evidence="2 3">
    <name type="scientific">Labeo rohita</name>
    <name type="common">Indian major carp</name>
    <name type="synonym">Cyprinus rohita</name>
    <dbReference type="NCBI Taxonomy" id="84645"/>
    <lineage>
        <taxon>Eukaryota</taxon>
        <taxon>Metazoa</taxon>
        <taxon>Chordata</taxon>
        <taxon>Craniata</taxon>
        <taxon>Vertebrata</taxon>
        <taxon>Euteleostomi</taxon>
        <taxon>Actinopterygii</taxon>
        <taxon>Neopterygii</taxon>
        <taxon>Teleostei</taxon>
        <taxon>Ostariophysi</taxon>
        <taxon>Cypriniformes</taxon>
        <taxon>Cyprinidae</taxon>
        <taxon>Labeoninae</taxon>
        <taxon>Labeonini</taxon>
        <taxon>Labeo</taxon>
    </lineage>
</organism>
<feature type="compositionally biased region" description="Basic and acidic residues" evidence="1">
    <location>
        <begin position="25"/>
        <end position="34"/>
    </location>
</feature>
<dbReference type="EMBL" id="QBIY01013442">
    <property type="protein sequence ID" value="RXN04452.1"/>
    <property type="molecule type" value="Genomic_DNA"/>
</dbReference>
<proteinExistence type="predicted"/>